<sequence length="552" mass="63276">MSHNDIMTQVSPESTFDEGAFLHAQDEIMDDFNTEIKMNMRGHMFTITKDDLMALPESILLCLFPNGIFVGMDGQVITNLTEDDIVSVNFEPECFQYICQVFDTAVRDLHYISEIQQHGQQFYDINDPNILNDRPSIIVLREDLDYYCIPPVKNLSVDQMRYIKLLVGEQLLEHKKIFEGLGYVPGKQLRPAEQHLMDMLCSSGFSVNEKWGHRSLEPGKTVVFSLTLARLNNGTSNIHNRGVNQTPIQTPNESPKLNPTVSSNELSVEDERGRHKDKKKSRLSTFAHSISRAGSRARSKSTNPNNTKLLLFWRKPARKCWWSDSLITVDLSDLGIKDSDGNLLKEKAIKIHIRRKNDNQVLSNTAKIIITIVFAYLFGGAIYIYKTQGFTPKEHVFNWMSLFTSLGVVKVLMSVFKNIPQIIYNYNRKSTHGWPIVMIWLDFFGASLSFLQLVIDAYAVDKISAIFDNKPKLFLAIQVIVADLIFFVQHYYLYWNADIALYGPFPSTRTYDTIIQEDEEFIREHAHDHDHPNQSICHASPTDKDELVRLTV</sequence>
<keyword evidence="10" id="KW-1185">Reference proteome</keyword>
<dbReference type="OrthoDB" id="9451547at2759"/>
<feature type="transmembrane region" description="Helical" evidence="8">
    <location>
        <begin position="365"/>
        <end position="385"/>
    </location>
</feature>
<accession>A0A4T0WWB8</accession>
<dbReference type="EMBL" id="SELW01000652">
    <property type="protein sequence ID" value="TID15754.1"/>
    <property type="molecule type" value="Genomic_DNA"/>
</dbReference>
<dbReference type="SMART" id="SM00679">
    <property type="entry name" value="CTNS"/>
    <property type="match status" value="1"/>
</dbReference>
<name>A0A4T0WWB8_9ASCO</name>
<evidence type="ECO:0000256" key="8">
    <source>
        <dbReference type="SAM" id="Phobius"/>
    </source>
</evidence>
<evidence type="ECO:0000256" key="3">
    <source>
        <dbReference type="ARBA" id="ARBA00022692"/>
    </source>
</evidence>
<feature type="region of interest" description="Disordered" evidence="7">
    <location>
        <begin position="237"/>
        <end position="285"/>
    </location>
</feature>
<dbReference type="SUPFAM" id="SSF54695">
    <property type="entry name" value="POZ domain"/>
    <property type="match status" value="1"/>
</dbReference>
<evidence type="ECO:0000256" key="6">
    <source>
        <dbReference type="ARBA" id="ARBA00023136"/>
    </source>
</evidence>
<dbReference type="GO" id="GO:0012505">
    <property type="term" value="C:endomembrane system"/>
    <property type="evidence" value="ECO:0007669"/>
    <property type="project" value="UniProtKB-SubCell"/>
</dbReference>
<comment type="caution">
    <text evidence="9">The sequence shown here is derived from an EMBL/GenBank/DDBJ whole genome shotgun (WGS) entry which is preliminary data.</text>
</comment>
<evidence type="ECO:0000313" key="10">
    <source>
        <dbReference type="Proteomes" id="UP000307173"/>
    </source>
</evidence>
<evidence type="ECO:0000256" key="4">
    <source>
        <dbReference type="ARBA" id="ARBA00022737"/>
    </source>
</evidence>
<feature type="transmembrane region" description="Helical" evidence="8">
    <location>
        <begin position="436"/>
        <end position="461"/>
    </location>
</feature>
<feature type="transmembrane region" description="Helical" evidence="8">
    <location>
        <begin position="473"/>
        <end position="494"/>
    </location>
</feature>
<reference evidence="9 10" key="1">
    <citation type="journal article" date="2019" name="Front. Genet.">
        <title>Whole-Genome Sequencing of the Opportunistic Yeast Pathogen Candida inconspicua Uncovers Its Hybrid Origin.</title>
        <authorList>
            <person name="Mixao V."/>
            <person name="Hansen A.P."/>
            <person name="Saus E."/>
            <person name="Boekhout T."/>
            <person name="Lass-Florl C."/>
            <person name="Gabaldon T."/>
        </authorList>
    </citation>
    <scope>NUCLEOTIDE SEQUENCE [LARGE SCALE GENOMIC DNA]</scope>
    <source>
        <strain evidence="9 10">CBS 180</strain>
    </source>
</reference>
<evidence type="ECO:0000256" key="7">
    <source>
        <dbReference type="SAM" id="MobiDB-lite"/>
    </source>
</evidence>
<evidence type="ECO:0000256" key="2">
    <source>
        <dbReference type="ARBA" id="ARBA00022448"/>
    </source>
</evidence>
<dbReference type="PANTHER" id="PTHR13131:SF5">
    <property type="entry name" value="CYSTINOSIN"/>
    <property type="match status" value="1"/>
</dbReference>
<feature type="compositionally biased region" description="Polar residues" evidence="7">
    <location>
        <begin position="237"/>
        <end position="266"/>
    </location>
</feature>
<dbReference type="STRING" id="52247.A0A4T0WWB8"/>
<dbReference type="GO" id="GO:0000324">
    <property type="term" value="C:fungal-type vacuole"/>
    <property type="evidence" value="ECO:0007669"/>
    <property type="project" value="TreeGrafter"/>
</dbReference>
<proteinExistence type="predicted"/>
<organism evidence="9 10">
    <name type="scientific">Pichia inconspicua</name>
    <dbReference type="NCBI Taxonomy" id="52247"/>
    <lineage>
        <taxon>Eukaryota</taxon>
        <taxon>Fungi</taxon>
        <taxon>Dikarya</taxon>
        <taxon>Ascomycota</taxon>
        <taxon>Saccharomycotina</taxon>
        <taxon>Pichiomycetes</taxon>
        <taxon>Pichiales</taxon>
        <taxon>Pichiaceae</taxon>
        <taxon>Pichia</taxon>
    </lineage>
</organism>
<evidence type="ECO:0000256" key="1">
    <source>
        <dbReference type="ARBA" id="ARBA00004127"/>
    </source>
</evidence>
<dbReference type="Proteomes" id="UP000307173">
    <property type="component" value="Unassembled WGS sequence"/>
</dbReference>
<dbReference type="Pfam" id="PF04193">
    <property type="entry name" value="PQ-loop"/>
    <property type="match status" value="1"/>
</dbReference>
<dbReference type="InterPro" id="IPR006603">
    <property type="entry name" value="PQ-loop_rpt"/>
</dbReference>
<dbReference type="InterPro" id="IPR011333">
    <property type="entry name" value="SKP1/BTB/POZ_sf"/>
</dbReference>
<dbReference type="InterPro" id="IPR005282">
    <property type="entry name" value="LC_transporter"/>
</dbReference>
<feature type="transmembrane region" description="Helical" evidence="8">
    <location>
        <begin position="397"/>
        <end position="416"/>
    </location>
</feature>
<protein>
    <submittedName>
        <fullName evidence="9">Uncharacterized protein</fullName>
    </submittedName>
</protein>
<dbReference type="GO" id="GO:0005774">
    <property type="term" value="C:vacuolar membrane"/>
    <property type="evidence" value="ECO:0007669"/>
    <property type="project" value="TreeGrafter"/>
</dbReference>
<keyword evidence="2" id="KW-0813">Transport</keyword>
<keyword evidence="4" id="KW-0677">Repeat</keyword>
<comment type="subcellular location">
    <subcellularLocation>
        <location evidence="1">Endomembrane system</location>
        <topology evidence="1">Multi-pass membrane protein</topology>
    </subcellularLocation>
</comment>
<dbReference type="PANTHER" id="PTHR13131">
    <property type="entry name" value="CYSTINOSIN"/>
    <property type="match status" value="1"/>
</dbReference>
<keyword evidence="6 8" id="KW-0472">Membrane</keyword>
<keyword evidence="3 8" id="KW-0812">Transmembrane</keyword>
<dbReference type="Gene3D" id="1.20.1280.290">
    <property type="match status" value="1"/>
</dbReference>
<gene>
    <name evidence="9" type="ORF">CANINC_004283</name>
</gene>
<keyword evidence="5 8" id="KW-1133">Transmembrane helix</keyword>
<dbReference type="AlphaFoldDB" id="A0A4T0WWB8"/>
<evidence type="ECO:0000313" key="9">
    <source>
        <dbReference type="EMBL" id="TID15754.1"/>
    </source>
</evidence>
<evidence type="ECO:0000256" key="5">
    <source>
        <dbReference type="ARBA" id="ARBA00022989"/>
    </source>
</evidence>
<dbReference type="GO" id="GO:0015184">
    <property type="term" value="F:L-cystine transmembrane transporter activity"/>
    <property type="evidence" value="ECO:0007669"/>
    <property type="project" value="TreeGrafter"/>
</dbReference>